<evidence type="ECO:0000313" key="1">
    <source>
        <dbReference type="EMBL" id="MFK7000684.1"/>
    </source>
</evidence>
<reference evidence="1 2" key="1">
    <citation type="submission" date="2024-02" db="EMBL/GenBank/DDBJ databases">
        <title>Comparative Genomic Analysis of Flavobacterium Species Causing Columnaris Disease of Freshwater Fish in Thailand: Insights into Virulence and Resistance Mechanisms.</title>
        <authorList>
            <person name="Nguyen D."/>
            <person name="Chokmangmeepisarn P."/>
            <person name="Khianchaikhan K."/>
            <person name="Morishita M."/>
            <person name="Bunnoy A."/>
            <person name="Rodkhum C."/>
        </authorList>
    </citation>
    <scope>NUCLEOTIDE SEQUENCE [LARGE SCALE GENOMIC DNA]</scope>
    <source>
        <strain evidence="1 2">CNRT2201</strain>
    </source>
</reference>
<evidence type="ECO:0008006" key="3">
    <source>
        <dbReference type="Google" id="ProtNLM"/>
    </source>
</evidence>
<gene>
    <name evidence="1" type="ORF">V3I07_07220</name>
</gene>
<protein>
    <recommendedName>
        <fullName evidence="3">Toxin</fullName>
    </recommendedName>
</protein>
<dbReference type="RefSeq" id="WP_405344084.1">
    <property type="nucleotide sequence ID" value="NZ_JAZGZP010000009.1"/>
</dbReference>
<dbReference type="EMBL" id="JAZGZP010000009">
    <property type="protein sequence ID" value="MFK7000684.1"/>
    <property type="molecule type" value="Genomic_DNA"/>
</dbReference>
<evidence type="ECO:0000313" key="2">
    <source>
        <dbReference type="Proteomes" id="UP001621706"/>
    </source>
</evidence>
<keyword evidence="2" id="KW-1185">Reference proteome</keyword>
<sequence>MHSSLEWWNPAPLNYIWSRYNAFKWEESAIHYLVFIHSCRYFSSEGNNVLLIKAFPDIVWNLKFFLNLTNDLSVKWMNASPQDHKKLQEKAGKIGAERRWKQKDVSFGFSIEAKWNENKQKAELKKEYETKFKKLYDIFASVGNMADGITNVTKGTFRSISPKGVPITFEVKPPNLELYGNWLLAKPEDNQQLLGTDVLIGLKAAPLIGLNITIDLLGAIIYGVTGALSGGTAAPGVMKLYNEIKGKLKQGIKFGTDEKGFNASVDIYMDLIISNTISFDTNFKFNTAGKKSGSDFNLKAESKLKVELKVGIKIKGEAAIVVIKVKAYFEASASASASVTFGHGIKYDDKGLYYRPTLGFDGMDAEYIIVLSGAIGAKYAKVETEREGKYVIAEGTYKGIIPPFDVIKSLEDLFNIDANIPLIKN</sequence>
<dbReference type="Proteomes" id="UP001621706">
    <property type="component" value="Unassembled WGS sequence"/>
</dbReference>
<name>A0ABW8P801_9FLAO</name>
<proteinExistence type="predicted"/>
<accession>A0ABW8P801</accession>
<comment type="caution">
    <text evidence="1">The sequence shown here is derived from an EMBL/GenBank/DDBJ whole genome shotgun (WGS) entry which is preliminary data.</text>
</comment>
<organism evidence="1 2">
    <name type="scientific">Flavobacterium oreochromis</name>
    <dbReference type="NCBI Taxonomy" id="2906078"/>
    <lineage>
        <taxon>Bacteria</taxon>
        <taxon>Pseudomonadati</taxon>
        <taxon>Bacteroidota</taxon>
        <taxon>Flavobacteriia</taxon>
        <taxon>Flavobacteriales</taxon>
        <taxon>Flavobacteriaceae</taxon>
        <taxon>Flavobacterium</taxon>
    </lineage>
</organism>